<dbReference type="SUPFAM" id="SSF55418">
    <property type="entry name" value="eIF4e-like"/>
    <property type="match status" value="1"/>
</dbReference>
<name>A0A1B2DM31_9BACL</name>
<protein>
    <submittedName>
        <fullName evidence="1">Uncharacterized protein</fullName>
    </submittedName>
</protein>
<reference evidence="1" key="1">
    <citation type="submission" date="2016-08" db="EMBL/GenBank/DDBJ databases">
        <title>Complete Genome Seqeunce of Paenibacillus sp. BIHB 4019 from tea rhizoplane.</title>
        <authorList>
            <person name="Thakur R."/>
            <person name="Swarnkar M.K."/>
            <person name="Gulati A."/>
        </authorList>
    </citation>
    <scope>NUCLEOTIDE SEQUENCE [LARGE SCALE GENOMIC DNA]</scope>
    <source>
        <strain evidence="1">BIHB4019</strain>
    </source>
</reference>
<dbReference type="InterPro" id="IPR023398">
    <property type="entry name" value="TIF_eIF4e-like"/>
</dbReference>
<evidence type="ECO:0000313" key="1">
    <source>
        <dbReference type="EMBL" id="ANY68767.1"/>
    </source>
</evidence>
<sequence length="136" mass="15965">MKIERVLGWVYYLGDDEARLDTDKCGKWMYFFIDKKFVAKMCEDAVKANIVSVSKHSDDEKGVACFYLNYDNIDTHKKIIMYFIENDLIRRKKNGSLYNISFKLDNQTRAGEYGNEFKSDITLSKFVNLNTGEWLL</sequence>
<dbReference type="AlphaFoldDB" id="A0A1B2DM31"/>
<gene>
    <name evidence="1" type="ORF">BBD42_21575</name>
</gene>
<dbReference type="EMBL" id="CP016808">
    <property type="protein sequence ID" value="ANY68767.1"/>
    <property type="molecule type" value="Genomic_DNA"/>
</dbReference>
<organism evidence="1">
    <name type="scientific">Paenibacillus sp. BIHB 4019</name>
    <dbReference type="NCBI Taxonomy" id="1870819"/>
    <lineage>
        <taxon>Bacteria</taxon>
        <taxon>Bacillati</taxon>
        <taxon>Bacillota</taxon>
        <taxon>Bacilli</taxon>
        <taxon>Bacillales</taxon>
        <taxon>Paenibacillaceae</taxon>
        <taxon>Paenibacillus</taxon>
    </lineage>
</organism>
<dbReference type="RefSeq" id="WP_099519863.1">
    <property type="nucleotide sequence ID" value="NZ_CP016808.1"/>
</dbReference>
<proteinExistence type="predicted"/>
<accession>A0A1B2DM31</accession>